<dbReference type="GO" id="GO:0012505">
    <property type="term" value="C:endomembrane system"/>
    <property type="evidence" value="ECO:0007669"/>
    <property type="project" value="UniProtKB-SubCell"/>
</dbReference>
<protein>
    <recommendedName>
        <fullName evidence="6">dolichyl-phosphooligosaccharide-protein glycotransferase</fullName>
        <ecNumber evidence="6">2.4.99.21</ecNumber>
    </recommendedName>
    <alternativeName>
        <fullName evidence="15">Oligosaccharyl transferase</fullName>
    </alternativeName>
</protein>
<evidence type="ECO:0000256" key="1">
    <source>
        <dbReference type="ARBA" id="ARBA00001936"/>
    </source>
</evidence>
<comment type="similarity">
    <text evidence="5">Belongs to the STT3 family.</text>
</comment>
<evidence type="ECO:0000256" key="10">
    <source>
        <dbReference type="ARBA" id="ARBA00022723"/>
    </source>
</evidence>
<organism evidence="19 20">
    <name type="scientific">Candidatus Iainarchaeum sp</name>
    <dbReference type="NCBI Taxonomy" id="3101447"/>
    <lineage>
        <taxon>Archaea</taxon>
        <taxon>Candidatus Iainarchaeota</taxon>
        <taxon>Candidatus Iainarchaeia</taxon>
        <taxon>Candidatus Iainarchaeales</taxon>
        <taxon>Candidatus Iainarchaeaceae</taxon>
        <taxon>Candidatus Iainarchaeum</taxon>
    </lineage>
</organism>
<dbReference type="PANTHER" id="PTHR13872">
    <property type="entry name" value="DOLICHYL-DIPHOSPHOOLIGOSACCHARIDE--PROTEIN GLYCOSYLTRANSFERASE SUBUNIT"/>
    <property type="match status" value="1"/>
</dbReference>
<evidence type="ECO:0000256" key="14">
    <source>
        <dbReference type="ARBA" id="ARBA00023211"/>
    </source>
</evidence>
<keyword evidence="12 17" id="KW-1133">Transmembrane helix</keyword>
<comment type="pathway">
    <text evidence="4">Protein modification; protein glycosylation.</text>
</comment>
<evidence type="ECO:0000313" key="19">
    <source>
        <dbReference type="EMBL" id="MBS3057249.1"/>
    </source>
</evidence>
<feature type="transmembrane region" description="Helical" evidence="17">
    <location>
        <begin position="246"/>
        <end position="263"/>
    </location>
</feature>
<keyword evidence="7" id="KW-0328">Glycosyltransferase</keyword>
<feature type="transmembrane region" description="Helical" evidence="17">
    <location>
        <begin position="299"/>
        <end position="321"/>
    </location>
</feature>
<feature type="transmembrane region" description="Helical" evidence="17">
    <location>
        <begin position="45"/>
        <end position="62"/>
    </location>
</feature>
<keyword evidence="8" id="KW-0808">Transferase</keyword>
<gene>
    <name evidence="19" type="ORF">J4415_01315</name>
</gene>
<evidence type="ECO:0000256" key="11">
    <source>
        <dbReference type="ARBA" id="ARBA00022842"/>
    </source>
</evidence>
<sequence>MEETAQTEGTPVAVQNVPEENRKSGMRIPKVQMPAFKIPKFDKRMLFILALIFILGFAIRGHQLQYELFFEFDTYWHARMTSYAIKGELIPVFAPENIGKGSIIDLTYCKAGSTECAPKDPLAYYQIGGARIPSDPMGFWFINAAIYKIFTVGSAYNKEVWIQFVKVLPAIYGALTALAMFFLFRRIYRSNKAGYLAGFFTAASSAFVYRTMAGWYEGSSMVFLFMVLGFFLFARATGTLELKRKNLLNAVAAGIVLSISPWIGGWFLIIPYLLIAYGIFNLLIMWLRGIEIQRIKAFAVLFVVMFAVFAGLMTLHIGIGWTSGAFSYLYKVFPSLAPVSGGTGEITGGDVLAATVGEQNTGYQFFGTKFSALIIFPIIALILIPIRIFRKRNDVMSLLLFFWILATFIMAWNRLQLTFAFGLAVAAAAAFVCFDLLEFFEKRTKAEKFAVAAFAGFMLITAVGSSIFFISDHFPPIELAQGWKTALKWASTNTEKDAKFYNWWDEGHWVTFLAERGASTDNRNYDFAGDRDFALFIVEEDENKMHELVKSYGADYVILDEDLLMKQRSLGMYAYVTTNGNDERIAKFFGVAFGCSILQLTQEIECGPNKIPLAQYQSLPTTWTSIPNQVQDRMPLFIYRDNDFTRLYIVNSATNSSLLARLWFKAPDITHFEEIYYAKGIKIIRVK</sequence>
<name>A0A8T4KVT7_9ARCH</name>
<feature type="transmembrane region" description="Helical" evidence="17">
    <location>
        <begin position="418"/>
        <end position="437"/>
    </location>
</feature>
<evidence type="ECO:0000256" key="15">
    <source>
        <dbReference type="ARBA" id="ARBA00030679"/>
    </source>
</evidence>
<feature type="domain" description="AglB-like core" evidence="18">
    <location>
        <begin position="492"/>
        <end position="562"/>
    </location>
</feature>
<dbReference type="AlphaFoldDB" id="A0A8T4KVT7"/>
<proteinExistence type="inferred from homology"/>
<evidence type="ECO:0000256" key="8">
    <source>
        <dbReference type="ARBA" id="ARBA00022679"/>
    </source>
</evidence>
<evidence type="ECO:0000256" key="2">
    <source>
        <dbReference type="ARBA" id="ARBA00001946"/>
    </source>
</evidence>
<reference evidence="19" key="2">
    <citation type="submission" date="2021-05" db="EMBL/GenBank/DDBJ databases">
        <title>Protein family content uncovers lineage relationships and bacterial pathway maintenance mechanisms in DPANN archaea.</title>
        <authorList>
            <person name="Castelle C.J."/>
            <person name="Meheust R."/>
            <person name="Jaffe A.L."/>
            <person name="Seitz K."/>
            <person name="Gong X."/>
            <person name="Baker B.J."/>
            <person name="Banfield J.F."/>
        </authorList>
    </citation>
    <scope>NUCLEOTIDE SEQUENCE</scope>
    <source>
        <strain evidence="19">RIFCSPHIGHO2_01_FULL_AR10_44_11</strain>
    </source>
</reference>
<feature type="transmembrane region" description="Helical" evidence="17">
    <location>
        <begin position="160"/>
        <end position="184"/>
    </location>
</feature>
<feature type="transmembrane region" description="Helical" evidence="17">
    <location>
        <begin position="370"/>
        <end position="388"/>
    </location>
</feature>
<comment type="catalytic activity">
    <reaction evidence="16">
        <text>an archaeal dolichyl phosphooligosaccharide + [protein]-L-asparagine = an archaeal dolichyl phosphate + a glycoprotein with the oligosaccharide chain attached by N-beta-D-glycosyl linkage to a protein L-asparagine.</text>
        <dbReference type="EC" id="2.4.99.21"/>
    </reaction>
</comment>
<evidence type="ECO:0000259" key="18">
    <source>
        <dbReference type="Pfam" id="PF22627"/>
    </source>
</evidence>
<dbReference type="Pfam" id="PF22627">
    <property type="entry name" value="AglB_core-like"/>
    <property type="match status" value="1"/>
</dbReference>
<dbReference type="InterPro" id="IPR054479">
    <property type="entry name" value="AglB-like_core"/>
</dbReference>
<evidence type="ECO:0000256" key="3">
    <source>
        <dbReference type="ARBA" id="ARBA00004127"/>
    </source>
</evidence>
<evidence type="ECO:0000256" key="9">
    <source>
        <dbReference type="ARBA" id="ARBA00022692"/>
    </source>
</evidence>
<accession>A0A8T4KVT7</accession>
<dbReference type="EC" id="2.4.99.21" evidence="6"/>
<evidence type="ECO:0000256" key="17">
    <source>
        <dbReference type="SAM" id="Phobius"/>
    </source>
</evidence>
<dbReference type="InterPro" id="IPR003674">
    <property type="entry name" value="Oligo_trans_STT3"/>
</dbReference>
<feature type="transmembrane region" description="Helical" evidence="17">
    <location>
        <begin position="395"/>
        <end position="412"/>
    </location>
</feature>
<comment type="cofactor">
    <cofactor evidence="2">
        <name>Mg(2+)</name>
        <dbReference type="ChEBI" id="CHEBI:18420"/>
    </cofactor>
</comment>
<keyword evidence="13 17" id="KW-0472">Membrane</keyword>
<dbReference type="GO" id="GO:0046872">
    <property type="term" value="F:metal ion binding"/>
    <property type="evidence" value="ECO:0007669"/>
    <property type="project" value="UniProtKB-KW"/>
</dbReference>
<feature type="transmembrane region" description="Helical" evidence="17">
    <location>
        <begin position="215"/>
        <end position="234"/>
    </location>
</feature>
<comment type="subcellular location">
    <subcellularLocation>
        <location evidence="3">Endomembrane system</location>
        <topology evidence="3">Multi-pass membrane protein</topology>
    </subcellularLocation>
</comment>
<dbReference type="EMBL" id="JAGVWD010000018">
    <property type="protein sequence ID" value="MBS3057249.1"/>
    <property type="molecule type" value="Genomic_DNA"/>
</dbReference>
<feature type="transmembrane region" description="Helical" evidence="17">
    <location>
        <begin position="193"/>
        <end position="209"/>
    </location>
</feature>
<evidence type="ECO:0000256" key="12">
    <source>
        <dbReference type="ARBA" id="ARBA00022989"/>
    </source>
</evidence>
<dbReference type="GO" id="GO:0004576">
    <property type="term" value="F:oligosaccharyl transferase activity"/>
    <property type="evidence" value="ECO:0007669"/>
    <property type="project" value="InterPro"/>
</dbReference>
<evidence type="ECO:0000256" key="4">
    <source>
        <dbReference type="ARBA" id="ARBA00004922"/>
    </source>
</evidence>
<feature type="transmembrane region" description="Helical" evidence="17">
    <location>
        <begin position="449"/>
        <end position="470"/>
    </location>
</feature>
<evidence type="ECO:0000256" key="13">
    <source>
        <dbReference type="ARBA" id="ARBA00023136"/>
    </source>
</evidence>
<keyword evidence="14" id="KW-0464">Manganese</keyword>
<reference evidence="19" key="1">
    <citation type="submission" date="2021-03" db="EMBL/GenBank/DDBJ databases">
        <authorList>
            <person name="Jaffe A."/>
        </authorList>
    </citation>
    <scope>NUCLEOTIDE SEQUENCE</scope>
    <source>
        <strain evidence="19">RIFCSPHIGHO2_01_FULL_AR10_44_11</strain>
    </source>
</reference>
<evidence type="ECO:0000313" key="20">
    <source>
        <dbReference type="Proteomes" id="UP000677687"/>
    </source>
</evidence>
<evidence type="ECO:0000256" key="16">
    <source>
        <dbReference type="ARBA" id="ARBA00034066"/>
    </source>
</evidence>
<evidence type="ECO:0000256" key="6">
    <source>
        <dbReference type="ARBA" id="ARBA00012602"/>
    </source>
</evidence>
<feature type="transmembrane region" description="Helical" evidence="17">
    <location>
        <begin position="269"/>
        <end position="287"/>
    </location>
</feature>
<evidence type="ECO:0000256" key="5">
    <source>
        <dbReference type="ARBA" id="ARBA00010810"/>
    </source>
</evidence>
<keyword evidence="10" id="KW-0479">Metal-binding</keyword>
<keyword evidence="9 17" id="KW-0812">Transmembrane</keyword>
<keyword evidence="11" id="KW-0460">Magnesium</keyword>
<dbReference type="Gene3D" id="3.40.50.12610">
    <property type="match status" value="1"/>
</dbReference>
<dbReference type="GO" id="GO:0016020">
    <property type="term" value="C:membrane"/>
    <property type="evidence" value="ECO:0007669"/>
    <property type="project" value="InterPro"/>
</dbReference>
<dbReference type="Proteomes" id="UP000677687">
    <property type="component" value="Unassembled WGS sequence"/>
</dbReference>
<comment type="caution">
    <text evidence="19">The sequence shown here is derived from an EMBL/GenBank/DDBJ whole genome shotgun (WGS) entry which is preliminary data.</text>
</comment>
<dbReference type="PANTHER" id="PTHR13872:SF1">
    <property type="entry name" value="DOLICHYL-DIPHOSPHOOLIGOSACCHARIDE--PROTEIN GLYCOSYLTRANSFERASE SUBUNIT STT3B"/>
    <property type="match status" value="1"/>
</dbReference>
<comment type="cofactor">
    <cofactor evidence="1">
        <name>Mn(2+)</name>
        <dbReference type="ChEBI" id="CHEBI:29035"/>
    </cofactor>
</comment>
<evidence type="ECO:0000256" key="7">
    <source>
        <dbReference type="ARBA" id="ARBA00022676"/>
    </source>
</evidence>